<dbReference type="Pfam" id="PF00701">
    <property type="entry name" value="DHDPS"/>
    <property type="match status" value="1"/>
</dbReference>
<evidence type="ECO:0000313" key="15">
    <source>
        <dbReference type="Proteomes" id="UP001251524"/>
    </source>
</evidence>
<keyword evidence="9 12" id="KW-0456">Lyase</keyword>
<dbReference type="SMART" id="SM01130">
    <property type="entry name" value="DHDPS"/>
    <property type="match status" value="1"/>
</dbReference>
<keyword evidence="7 12" id="KW-0220">Diaminopimelate biosynthesis</keyword>
<dbReference type="RefSeq" id="WP_310060052.1">
    <property type="nucleotide sequence ID" value="NZ_JAVDVY010000001.1"/>
</dbReference>
<comment type="pathway">
    <text evidence="2 12">Amino-acid biosynthesis; L-lysine biosynthesis via DAP pathway; (S)-tetrahydrodipicolinate from L-aspartate: step 3/4.</text>
</comment>
<evidence type="ECO:0000256" key="7">
    <source>
        <dbReference type="ARBA" id="ARBA00022915"/>
    </source>
</evidence>
<sequence length="306" mass="32044">MQLFGSITALATPFNAAGDIDFDAWHRLLAQQLEGGTHAVVVAGSTGEAAALTDAEYDDLLKSAVDYVAAHAGERCVPVIAGTGLSNTTKTIALTRRVAELGAQAALVVTPPYVRPTQAGLIAHYRAIADDGALPVVLYNVPGRTGCDLLPETVAELAPHPSIIAIKEARSEPERMDALLALKSDTFAILSGDDPTACRAMLAGADGVISVASNVLPRSFRRLVDLARSGQRAQAEAWNSRMQAACDFMGVEPNPIPVKAILARQGIGHGLRLPLLSLSAAHSQTAVTVDADVRALELECRDTLAA</sequence>
<dbReference type="PROSITE" id="PS00666">
    <property type="entry name" value="DHDPS_2"/>
    <property type="match status" value="1"/>
</dbReference>
<reference evidence="14 15" key="1">
    <citation type="submission" date="2023-07" db="EMBL/GenBank/DDBJ databases">
        <title>Sorghum-associated microbial communities from plants grown in Nebraska, USA.</title>
        <authorList>
            <person name="Schachtman D."/>
        </authorList>
    </citation>
    <scope>NUCLEOTIDE SEQUENCE [LARGE SCALE GENOMIC DNA]</scope>
    <source>
        <strain evidence="14 15">BE198</strain>
    </source>
</reference>
<keyword evidence="15" id="KW-1185">Reference proteome</keyword>
<comment type="similarity">
    <text evidence="3 12 13">Belongs to the DapA family.</text>
</comment>
<keyword evidence="10 12" id="KW-0704">Schiff base</keyword>
<dbReference type="NCBIfam" id="TIGR00674">
    <property type="entry name" value="dapA"/>
    <property type="match status" value="1"/>
</dbReference>
<dbReference type="PIRSF" id="PIRSF001365">
    <property type="entry name" value="DHDPS"/>
    <property type="match status" value="1"/>
</dbReference>
<comment type="subcellular location">
    <subcellularLocation>
        <location evidence="12">Cytoplasm</location>
    </subcellularLocation>
</comment>
<dbReference type="PROSITE" id="PS00665">
    <property type="entry name" value="DHDPS_1"/>
    <property type="match status" value="1"/>
</dbReference>
<evidence type="ECO:0000256" key="5">
    <source>
        <dbReference type="ARBA" id="ARBA00022490"/>
    </source>
</evidence>
<protein>
    <recommendedName>
        <fullName evidence="4 12">4-hydroxy-tetrahydrodipicolinate synthase</fullName>
        <shortName evidence="12">HTPA synthase</shortName>
        <ecNumber evidence="4 12">4.3.3.7</ecNumber>
    </recommendedName>
</protein>
<feature type="binding site" evidence="12">
    <location>
        <position position="209"/>
    </location>
    <ligand>
        <name>pyruvate</name>
        <dbReference type="ChEBI" id="CHEBI:15361"/>
    </ligand>
</feature>
<dbReference type="PANTHER" id="PTHR12128">
    <property type="entry name" value="DIHYDRODIPICOLINATE SYNTHASE"/>
    <property type="match status" value="1"/>
</dbReference>
<comment type="caution">
    <text evidence="14">The sequence shown here is derived from an EMBL/GenBank/DDBJ whole genome shotgun (WGS) entry which is preliminary data.</text>
</comment>
<organism evidence="14 15">
    <name type="scientific">Lysobacter niastensis</name>
    <dbReference type="NCBI Taxonomy" id="380629"/>
    <lineage>
        <taxon>Bacteria</taxon>
        <taxon>Pseudomonadati</taxon>
        <taxon>Pseudomonadota</taxon>
        <taxon>Gammaproteobacteria</taxon>
        <taxon>Lysobacterales</taxon>
        <taxon>Lysobacteraceae</taxon>
        <taxon>Lysobacter</taxon>
    </lineage>
</organism>
<feature type="active site" description="Proton donor/acceptor" evidence="12">
    <location>
        <position position="139"/>
    </location>
</feature>
<evidence type="ECO:0000256" key="6">
    <source>
        <dbReference type="ARBA" id="ARBA00022605"/>
    </source>
</evidence>
<dbReference type="Gene3D" id="3.20.20.70">
    <property type="entry name" value="Aldolase class I"/>
    <property type="match status" value="1"/>
</dbReference>
<dbReference type="InterPro" id="IPR020625">
    <property type="entry name" value="Schiff_base-form_aldolases_AS"/>
</dbReference>
<evidence type="ECO:0000256" key="13">
    <source>
        <dbReference type="PIRNR" id="PIRNR001365"/>
    </source>
</evidence>
<evidence type="ECO:0000256" key="8">
    <source>
        <dbReference type="ARBA" id="ARBA00023154"/>
    </source>
</evidence>
<dbReference type="Proteomes" id="UP001251524">
    <property type="component" value="Unassembled WGS sequence"/>
</dbReference>
<dbReference type="SUPFAM" id="SSF51569">
    <property type="entry name" value="Aldolase"/>
    <property type="match status" value="1"/>
</dbReference>
<evidence type="ECO:0000256" key="2">
    <source>
        <dbReference type="ARBA" id="ARBA00005120"/>
    </source>
</evidence>
<dbReference type="EC" id="4.3.3.7" evidence="4 12"/>
<evidence type="ECO:0000256" key="9">
    <source>
        <dbReference type="ARBA" id="ARBA00023239"/>
    </source>
</evidence>
<evidence type="ECO:0000256" key="3">
    <source>
        <dbReference type="ARBA" id="ARBA00007592"/>
    </source>
</evidence>
<comment type="subunit">
    <text evidence="12">Homotetramer; dimer of dimers.</text>
</comment>
<gene>
    <name evidence="12" type="primary">dapA</name>
    <name evidence="14" type="ORF">J2X06_001385</name>
</gene>
<accession>A0ABU1W993</accession>
<evidence type="ECO:0000256" key="10">
    <source>
        <dbReference type="ARBA" id="ARBA00023270"/>
    </source>
</evidence>
<dbReference type="InterPro" id="IPR002220">
    <property type="entry name" value="DapA-like"/>
</dbReference>
<evidence type="ECO:0000256" key="4">
    <source>
        <dbReference type="ARBA" id="ARBA00012086"/>
    </source>
</evidence>
<dbReference type="PANTHER" id="PTHR12128:SF66">
    <property type="entry name" value="4-HYDROXY-2-OXOGLUTARATE ALDOLASE, MITOCHONDRIAL"/>
    <property type="match status" value="1"/>
</dbReference>
<evidence type="ECO:0000256" key="12">
    <source>
        <dbReference type="HAMAP-Rule" id="MF_00418"/>
    </source>
</evidence>
<feature type="site" description="Part of a proton relay during catalysis" evidence="12">
    <location>
        <position position="113"/>
    </location>
</feature>
<feature type="binding site" evidence="12">
    <location>
        <position position="46"/>
    </location>
    <ligand>
        <name>pyruvate</name>
        <dbReference type="ChEBI" id="CHEBI:15361"/>
    </ligand>
</feature>
<dbReference type="CDD" id="cd00950">
    <property type="entry name" value="DHDPS"/>
    <property type="match status" value="1"/>
</dbReference>
<keyword evidence="6 12" id="KW-0028">Amino-acid biosynthesis</keyword>
<dbReference type="InterPro" id="IPR020624">
    <property type="entry name" value="Schiff_base-form_aldolases_CS"/>
</dbReference>
<evidence type="ECO:0000313" key="14">
    <source>
        <dbReference type="EMBL" id="MDR7134201.1"/>
    </source>
</evidence>
<feature type="active site" description="Schiff-base intermediate with substrate" evidence="12">
    <location>
        <position position="167"/>
    </location>
</feature>
<comment type="function">
    <text evidence="1 12">Catalyzes the condensation of (S)-aspartate-beta-semialdehyde [(S)-ASA] and pyruvate to 4-hydroxy-tetrahydrodipicolinate (HTPA).</text>
</comment>
<keyword evidence="8 12" id="KW-0457">Lysine biosynthesis</keyword>
<name>A0ABU1W993_9GAMM</name>
<dbReference type="GO" id="GO:0008840">
    <property type="term" value="F:4-hydroxy-tetrahydrodipicolinate synthase activity"/>
    <property type="evidence" value="ECO:0007669"/>
    <property type="project" value="UniProtKB-EC"/>
</dbReference>
<dbReference type="PRINTS" id="PR00146">
    <property type="entry name" value="DHPICSNTHASE"/>
</dbReference>
<dbReference type="EMBL" id="JAVDVY010000001">
    <property type="protein sequence ID" value="MDR7134201.1"/>
    <property type="molecule type" value="Genomic_DNA"/>
</dbReference>
<keyword evidence="5 12" id="KW-0963">Cytoplasm</keyword>
<dbReference type="InterPro" id="IPR013785">
    <property type="entry name" value="Aldolase_TIM"/>
</dbReference>
<comment type="caution">
    <text evidence="12">Was originally thought to be a dihydrodipicolinate synthase (DHDPS), catalyzing the condensation of (S)-aspartate-beta-semialdehyde [(S)-ASA] and pyruvate to dihydrodipicolinate (DHDP). However, it was shown in E.coli that the product of the enzymatic reaction is not dihydrodipicolinate but in fact (4S)-4-hydroxy-2,3,4,5-tetrahydro-(2S)-dipicolinic acid (HTPA), and that the consecutive dehydration reaction leading to DHDP is not spontaneous but catalyzed by DapB.</text>
</comment>
<comment type="catalytic activity">
    <reaction evidence="11 12">
        <text>L-aspartate 4-semialdehyde + pyruvate = (2S,4S)-4-hydroxy-2,3,4,5-tetrahydrodipicolinate + H2O + H(+)</text>
        <dbReference type="Rhea" id="RHEA:34171"/>
        <dbReference type="ChEBI" id="CHEBI:15361"/>
        <dbReference type="ChEBI" id="CHEBI:15377"/>
        <dbReference type="ChEBI" id="CHEBI:15378"/>
        <dbReference type="ChEBI" id="CHEBI:67139"/>
        <dbReference type="ChEBI" id="CHEBI:537519"/>
        <dbReference type="EC" id="4.3.3.7"/>
    </reaction>
</comment>
<feature type="site" description="Part of a proton relay during catalysis" evidence="12">
    <location>
        <position position="45"/>
    </location>
</feature>
<dbReference type="HAMAP" id="MF_00418">
    <property type="entry name" value="DapA"/>
    <property type="match status" value="1"/>
</dbReference>
<dbReference type="InterPro" id="IPR005263">
    <property type="entry name" value="DapA"/>
</dbReference>
<evidence type="ECO:0000256" key="1">
    <source>
        <dbReference type="ARBA" id="ARBA00003294"/>
    </source>
</evidence>
<evidence type="ECO:0000256" key="11">
    <source>
        <dbReference type="ARBA" id="ARBA00047836"/>
    </source>
</evidence>
<proteinExistence type="inferred from homology"/>